<evidence type="ECO:0000313" key="3">
    <source>
        <dbReference type="EMBL" id="CAK75852.1"/>
    </source>
</evidence>
<feature type="coiled-coil region" evidence="1">
    <location>
        <begin position="610"/>
        <end position="683"/>
    </location>
</feature>
<feature type="region of interest" description="Disordered" evidence="2">
    <location>
        <begin position="904"/>
        <end position="947"/>
    </location>
</feature>
<keyword evidence="4" id="KW-1185">Reference proteome</keyword>
<dbReference type="InParanoid" id="A0CYI5"/>
<feature type="coiled-coil region" evidence="1">
    <location>
        <begin position="955"/>
        <end position="982"/>
    </location>
</feature>
<dbReference type="HOGENOM" id="CLU_312968_0_0_1"/>
<keyword evidence="1" id="KW-0175">Coiled coil</keyword>
<evidence type="ECO:0000313" key="4">
    <source>
        <dbReference type="Proteomes" id="UP000000600"/>
    </source>
</evidence>
<dbReference type="GeneID" id="5029034"/>
<evidence type="ECO:0000256" key="1">
    <source>
        <dbReference type="SAM" id="Coils"/>
    </source>
</evidence>
<dbReference type="OrthoDB" id="309169at2759"/>
<dbReference type="EMBL" id="CT868219">
    <property type="protein sequence ID" value="CAK75852.1"/>
    <property type="molecule type" value="Genomic_DNA"/>
</dbReference>
<feature type="coiled-coil region" evidence="1">
    <location>
        <begin position="744"/>
        <end position="849"/>
    </location>
</feature>
<organism evidence="3 4">
    <name type="scientific">Paramecium tetraurelia</name>
    <dbReference type="NCBI Taxonomy" id="5888"/>
    <lineage>
        <taxon>Eukaryota</taxon>
        <taxon>Sar</taxon>
        <taxon>Alveolata</taxon>
        <taxon>Ciliophora</taxon>
        <taxon>Intramacronucleata</taxon>
        <taxon>Oligohymenophorea</taxon>
        <taxon>Peniculida</taxon>
        <taxon>Parameciidae</taxon>
        <taxon>Paramecium</taxon>
    </lineage>
</organism>
<gene>
    <name evidence="3" type="ORF">GSPATT00011452001</name>
</gene>
<accession>A0CYI5</accession>
<feature type="coiled-coil region" evidence="1">
    <location>
        <begin position="514"/>
        <end position="584"/>
    </location>
</feature>
<proteinExistence type="predicted"/>
<reference evidence="3 4" key="1">
    <citation type="journal article" date="2006" name="Nature">
        <title>Global trends of whole-genome duplications revealed by the ciliate Paramecium tetraurelia.</title>
        <authorList>
            <consortium name="Genoscope"/>
            <person name="Aury J.-M."/>
            <person name="Jaillon O."/>
            <person name="Duret L."/>
            <person name="Noel B."/>
            <person name="Jubin C."/>
            <person name="Porcel B.M."/>
            <person name="Segurens B."/>
            <person name="Daubin V."/>
            <person name="Anthouard V."/>
            <person name="Aiach N."/>
            <person name="Arnaiz O."/>
            <person name="Billaut A."/>
            <person name="Beisson J."/>
            <person name="Blanc I."/>
            <person name="Bouhouche K."/>
            <person name="Camara F."/>
            <person name="Duharcourt S."/>
            <person name="Guigo R."/>
            <person name="Gogendeau D."/>
            <person name="Katinka M."/>
            <person name="Keller A.-M."/>
            <person name="Kissmehl R."/>
            <person name="Klotz C."/>
            <person name="Koll F."/>
            <person name="Le Moue A."/>
            <person name="Lepere C."/>
            <person name="Malinsky S."/>
            <person name="Nowacki M."/>
            <person name="Nowak J.K."/>
            <person name="Plattner H."/>
            <person name="Poulain J."/>
            <person name="Ruiz F."/>
            <person name="Serrano V."/>
            <person name="Zagulski M."/>
            <person name="Dessen P."/>
            <person name="Betermier M."/>
            <person name="Weissenbach J."/>
            <person name="Scarpelli C."/>
            <person name="Schachter V."/>
            <person name="Sperling L."/>
            <person name="Meyer E."/>
            <person name="Cohen J."/>
            <person name="Wincker P."/>
        </authorList>
    </citation>
    <scope>NUCLEOTIDE SEQUENCE [LARGE SCALE GENOMIC DNA]</scope>
    <source>
        <strain evidence="3 4">Stock d4-2</strain>
    </source>
</reference>
<dbReference type="OMA" id="NKERQYF"/>
<dbReference type="KEGG" id="ptm:GSPATT00011452001"/>
<dbReference type="AlphaFoldDB" id="A0CYI5"/>
<dbReference type="STRING" id="5888.A0CYI5"/>
<feature type="coiled-coil region" evidence="1">
    <location>
        <begin position="136"/>
        <end position="457"/>
    </location>
</feature>
<sequence>MNTQLKKQLIFSYLYIRQTCYHHLNYLIVNLNQNVISIQIVCLECLLDISTKILHDQAIESNRDSKSIVFNRIKEITLEAFSKQFTDEIHRLQAELRQEQALNDQIKREFLEREETIIQEFDSKQREFQLQQIREIQELQDLLEASETQLQKYQQQNDKFNKQIKELQSKEQQLLKENLLTKENLQQCDQRYKQLNSDINDMRSRNDSLNQQNQQLDRQNRDFKNECERALKELTELKRKSQQQMDLNIQLDQEIELYKNEIEKLKTKKHQELSKQKELLDQLKEKSNNKINELKNRLKEAQNIQQYQQEQLDEFQELIRESENQLNQLQTNHKQNLKQMEQQYTKQFQDLEQQFLVEKLNLEENLTISFEQVVIDKDKQIQDLIKEVKILKDKLYQQNLEQEKMQRQQQNLEQEINQLNDELNQQTQDQQELENKNRNLELDITKKDQKLKALLAELDDIKIFQEQTLNTIRENQDYIAEIDKENQQYQQFLQHVQHLLDIQIQGSFSLQRLGQEIEQKLRQHKDDIKRCLDEIKKKEELHNIELQEKDQKLMLLQNNFNEENNKIQSQLQEQQSENRKQRNEFKLKFEEQNKIIIELQKDQIESNNQIEFLQIQNQQIIQDLESNNDQLECAKQEIQDMIKKDKMQSDEIGKQISILNHEKNQLQVQLEEYKFKQKTLKQRIIRTVSRQKELTTIQLIELKNTLINKYKQLESDCKLIMQNLYKKQLMITENKLQMIENDKQFEIEQLNLEMEKKLDNLKKQFKQSEQLIYEEGQIKLKQKQQQIEQLIMSKANDNEFKTQISLLNKENEEFQKQLQLQEQLFIEQKQNYELELMNLNKLIKEQQEELISQQQFSEYTMNKERQYFEQRYQELKLRQEKKVDSIQQDYQLQITQLENIIQQPTKMKSQSPNRNIQKSPIQNRQTTQLSNKSQSFGSPNINTGIKTPNKTVIQIDNTDKTIEDLRLEIQQQKEKLSRMKLTFTESQKKPFKRN</sequence>
<name>A0CYI5_PARTE</name>
<dbReference type="Proteomes" id="UP000000600">
    <property type="component" value="Unassembled WGS sequence"/>
</dbReference>
<protein>
    <submittedName>
        <fullName evidence="3">Uncharacterized protein</fullName>
    </submittedName>
</protein>
<dbReference type="RefSeq" id="XP_001443249.1">
    <property type="nucleotide sequence ID" value="XM_001443212.1"/>
</dbReference>
<feature type="coiled-coil region" evidence="1">
    <location>
        <begin position="82"/>
        <end position="109"/>
    </location>
</feature>
<evidence type="ECO:0000256" key="2">
    <source>
        <dbReference type="SAM" id="MobiDB-lite"/>
    </source>
</evidence>